<dbReference type="PIRSF" id="PIRSF005690">
    <property type="entry name" value="GerBA"/>
    <property type="match status" value="1"/>
</dbReference>
<dbReference type="InterPro" id="IPR004995">
    <property type="entry name" value="Spore_Ger"/>
</dbReference>
<dbReference type="Pfam" id="PF03323">
    <property type="entry name" value="GerA"/>
    <property type="match status" value="1"/>
</dbReference>
<name>A0A0K9FFJ9_9BACI</name>
<dbReference type="GeneID" id="96599155"/>
<comment type="similarity">
    <text evidence="2 4">Belongs to the GerABKA family.</text>
</comment>
<dbReference type="InterPro" id="IPR050768">
    <property type="entry name" value="UPF0353/GerABKA_families"/>
</dbReference>
<evidence type="ECO:0000256" key="5">
    <source>
        <dbReference type="SAM" id="Phobius"/>
    </source>
</evidence>
<evidence type="ECO:0000313" key="6">
    <source>
        <dbReference type="EMBL" id="KMY32997.1"/>
    </source>
</evidence>
<proteinExistence type="inferred from homology"/>
<feature type="transmembrane region" description="Helical" evidence="5">
    <location>
        <begin position="350"/>
        <end position="371"/>
    </location>
</feature>
<dbReference type="PATRIC" id="fig|582475.4.peg.2255"/>
<comment type="subcellular location">
    <subcellularLocation>
        <location evidence="4">Cell membrane</location>
    </subcellularLocation>
    <subcellularLocation>
        <location evidence="1">Membrane</location>
        <topology evidence="1">Multi-pass membrane protein</topology>
    </subcellularLocation>
</comment>
<accession>A0A0K9FFJ9</accession>
<dbReference type="Proteomes" id="UP000037326">
    <property type="component" value="Unassembled WGS sequence"/>
</dbReference>
<reference evidence="7" key="1">
    <citation type="submission" date="2015-07" db="EMBL/GenBank/DDBJ databases">
        <authorList>
            <consortium name="Consortium for Microbial Forensics and Genomics (microFORGE)"/>
            <person name="Knight B.M."/>
            <person name="Roberts D.P."/>
            <person name="Lin D."/>
            <person name="Hari K."/>
            <person name="Fletcher J."/>
            <person name="Melcher U."/>
            <person name="Blagden T."/>
            <person name="Winegar R.A."/>
        </authorList>
    </citation>
    <scope>NUCLEOTIDE SEQUENCE [LARGE SCALE GENOMIC DNA]</scope>
    <source>
        <strain evidence="7">DSM 23493</strain>
    </source>
</reference>
<keyword evidence="5" id="KW-0812">Transmembrane</keyword>
<feature type="transmembrane region" description="Helical" evidence="5">
    <location>
        <begin position="377"/>
        <end position="396"/>
    </location>
</feature>
<gene>
    <name evidence="6" type="ORF">ACZ11_13045</name>
</gene>
<evidence type="ECO:0000256" key="2">
    <source>
        <dbReference type="ARBA" id="ARBA00005278"/>
    </source>
</evidence>
<sequence>MRDISSTEQELNLKSLKSLFRRSDDVLFQAYFFQQQKVHLIKCDAMIDEHLLQTVIVHRVQSLFTATSEEMLEEHIQTNLHVPHLQKITSKDDAITRVYKGHVLLYFEDMNLLYSSYIAKKPNREPKETTLELIVKGPRDDFIEDVFINIALIRKRLPTNSLSVETYELGKRSKTTVALLYFEDVVNPSILDKIKLQLQRIDTDVVFSGDMLMERIEQSAKIFPRHDYTGRPDYAVQALSRGRIIIIVDGVSYAIITPANSMLLFKSGEDNEYPVIVSSMERILRIVAILISVLTPGFWLALTTHHQEQLPFILLATVVESRMGLPFPTILEILMMLFMFELFREANIHLPNVISGSISVVGGLIIGDAAIKSGVTSPSMIVVIATSSIAAFTLVNQSIATAMSILRLIIIFASAFLGLFGFFIAVFFILLYTANLRVLGVPYLSMGADLNWQDIKRSLVRLSPAGYRTRPKFLNVQDETRTSSKKNNT</sequence>
<dbReference type="AlphaFoldDB" id="A0A0K9FFJ9"/>
<protein>
    <submittedName>
        <fullName evidence="6">Spore gernimation protein</fullName>
    </submittedName>
</protein>
<dbReference type="PANTHER" id="PTHR22550:SF5">
    <property type="entry name" value="LEUCINE ZIPPER PROTEIN 4"/>
    <property type="match status" value="1"/>
</dbReference>
<dbReference type="GO" id="GO:0009847">
    <property type="term" value="P:spore germination"/>
    <property type="evidence" value="ECO:0007669"/>
    <property type="project" value="UniProtKB-UniRule"/>
</dbReference>
<evidence type="ECO:0000256" key="1">
    <source>
        <dbReference type="ARBA" id="ARBA00004141"/>
    </source>
</evidence>
<feature type="transmembrane region" description="Helical" evidence="5">
    <location>
        <begin position="323"/>
        <end position="343"/>
    </location>
</feature>
<dbReference type="GO" id="GO:0005886">
    <property type="term" value="C:plasma membrane"/>
    <property type="evidence" value="ECO:0007669"/>
    <property type="project" value="UniProtKB-SubCell"/>
</dbReference>
<feature type="transmembrane region" description="Helical" evidence="5">
    <location>
        <begin position="283"/>
        <end position="303"/>
    </location>
</feature>
<comment type="caution">
    <text evidence="6">The sequence shown here is derived from an EMBL/GenBank/DDBJ whole genome shotgun (WGS) entry which is preliminary data.</text>
</comment>
<keyword evidence="5" id="KW-1133">Transmembrane helix</keyword>
<evidence type="ECO:0000256" key="3">
    <source>
        <dbReference type="ARBA" id="ARBA00023136"/>
    </source>
</evidence>
<dbReference type="RefSeq" id="WP_049666690.1">
    <property type="nucleotide sequence ID" value="NZ_LFXJ01000005.1"/>
</dbReference>
<feature type="transmembrane region" description="Helical" evidence="5">
    <location>
        <begin position="408"/>
        <end position="434"/>
    </location>
</feature>
<evidence type="ECO:0000256" key="4">
    <source>
        <dbReference type="PIRNR" id="PIRNR005690"/>
    </source>
</evidence>
<dbReference type="PANTHER" id="PTHR22550">
    <property type="entry name" value="SPORE GERMINATION PROTEIN"/>
    <property type="match status" value="1"/>
</dbReference>
<organism evidence="6 7">
    <name type="scientific">Lysinibacillus xylanilyticus</name>
    <dbReference type="NCBI Taxonomy" id="582475"/>
    <lineage>
        <taxon>Bacteria</taxon>
        <taxon>Bacillati</taxon>
        <taxon>Bacillota</taxon>
        <taxon>Bacilli</taxon>
        <taxon>Bacillales</taxon>
        <taxon>Bacillaceae</taxon>
        <taxon>Lysinibacillus</taxon>
    </lineage>
</organism>
<keyword evidence="3 4" id="KW-0472">Membrane</keyword>
<evidence type="ECO:0000313" key="7">
    <source>
        <dbReference type="Proteomes" id="UP000037326"/>
    </source>
</evidence>
<dbReference type="EMBL" id="LFXJ01000005">
    <property type="protein sequence ID" value="KMY32997.1"/>
    <property type="molecule type" value="Genomic_DNA"/>
</dbReference>